<organism evidence="2 3">
    <name type="scientific">Sorghum bicolor</name>
    <name type="common">Sorghum</name>
    <name type="synonym">Sorghum vulgare</name>
    <dbReference type="NCBI Taxonomy" id="4558"/>
    <lineage>
        <taxon>Eukaryota</taxon>
        <taxon>Viridiplantae</taxon>
        <taxon>Streptophyta</taxon>
        <taxon>Embryophyta</taxon>
        <taxon>Tracheophyta</taxon>
        <taxon>Spermatophyta</taxon>
        <taxon>Magnoliopsida</taxon>
        <taxon>Liliopsida</taxon>
        <taxon>Poales</taxon>
        <taxon>Poaceae</taxon>
        <taxon>PACMAD clade</taxon>
        <taxon>Panicoideae</taxon>
        <taxon>Andropogonodae</taxon>
        <taxon>Andropogoneae</taxon>
        <taxon>Sorghinae</taxon>
        <taxon>Sorghum</taxon>
    </lineage>
</organism>
<name>A0A1B6PQR9_SORBI</name>
<dbReference type="InParanoid" id="A0A1B6PQR9"/>
<accession>A0A1B6PQR9</accession>
<protein>
    <submittedName>
        <fullName evidence="2">Uncharacterized protein</fullName>
    </submittedName>
</protein>
<evidence type="ECO:0000313" key="3">
    <source>
        <dbReference type="Proteomes" id="UP000000768"/>
    </source>
</evidence>
<evidence type="ECO:0000256" key="1">
    <source>
        <dbReference type="SAM" id="MobiDB-lite"/>
    </source>
</evidence>
<reference evidence="3" key="2">
    <citation type="journal article" date="2018" name="Plant J.">
        <title>The Sorghum bicolor reference genome: improved assembly, gene annotations, a transcriptome atlas, and signatures of genome organization.</title>
        <authorList>
            <person name="McCormick R.F."/>
            <person name="Truong S.K."/>
            <person name="Sreedasyam A."/>
            <person name="Jenkins J."/>
            <person name="Shu S."/>
            <person name="Sims D."/>
            <person name="Kennedy M."/>
            <person name="Amirebrahimi M."/>
            <person name="Weers B.D."/>
            <person name="McKinley B."/>
            <person name="Mattison A."/>
            <person name="Morishige D.T."/>
            <person name="Grimwood J."/>
            <person name="Schmutz J."/>
            <person name="Mullet J.E."/>
        </authorList>
    </citation>
    <scope>NUCLEOTIDE SEQUENCE [LARGE SCALE GENOMIC DNA]</scope>
    <source>
        <strain evidence="3">cv. BTx623</strain>
    </source>
</reference>
<reference evidence="2 3" key="1">
    <citation type="journal article" date="2009" name="Nature">
        <title>The Sorghum bicolor genome and the diversification of grasses.</title>
        <authorList>
            <person name="Paterson A.H."/>
            <person name="Bowers J.E."/>
            <person name="Bruggmann R."/>
            <person name="Dubchak I."/>
            <person name="Grimwood J."/>
            <person name="Gundlach H."/>
            <person name="Haberer G."/>
            <person name="Hellsten U."/>
            <person name="Mitros T."/>
            <person name="Poliakov A."/>
            <person name="Schmutz J."/>
            <person name="Spannagl M."/>
            <person name="Tang H."/>
            <person name="Wang X."/>
            <person name="Wicker T."/>
            <person name="Bharti A.K."/>
            <person name="Chapman J."/>
            <person name="Feltus F.A."/>
            <person name="Gowik U."/>
            <person name="Grigoriev I.V."/>
            <person name="Lyons E."/>
            <person name="Maher C.A."/>
            <person name="Martis M."/>
            <person name="Narechania A."/>
            <person name="Otillar R.P."/>
            <person name="Penning B.W."/>
            <person name="Salamov A.A."/>
            <person name="Wang Y."/>
            <person name="Zhang L."/>
            <person name="Carpita N.C."/>
            <person name="Freeling M."/>
            <person name="Gingle A.R."/>
            <person name="Hash C.T."/>
            <person name="Keller B."/>
            <person name="Klein P."/>
            <person name="Kresovich S."/>
            <person name="McCann M.C."/>
            <person name="Ming R."/>
            <person name="Peterson D.G."/>
            <person name="Mehboob-ur-Rahman"/>
            <person name="Ware D."/>
            <person name="Westhoff P."/>
            <person name="Mayer K.F."/>
            <person name="Messing J."/>
            <person name="Rokhsar D.S."/>
        </authorList>
    </citation>
    <scope>NUCLEOTIDE SEQUENCE [LARGE SCALE GENOMIC DNA]</scope>
    <source>
        <strain evidence="3">cv. BTx623</strain>
    </source>
</reference>
<feature type="region of interest" description="Disordered" evidence="1">
    <location>
        <begin position="1"/>
        <end position="34"/>
    </location>
</feature>
<gene>
    <name evidence="2" type="ORF">SORBI_3005G074300</name>
</gene>
<dbReference type="AlphaFoldDB" id="A0A1B6PQR9"/>
<keyword evidence="3" id="KW-1185">Reference proteome</keyword>
<evidence type="ECO:0000313" key="2">
    <source>
        <dbReference type="EMBL" id="KXG28000.1"/>
    </source>
</evidence>
<dbReference type="EMBL" id="CM000764">
    <property type="protein sequence ID" value="KXG28000.1"/>
    <property type="molecule type" value="Genomic_DNA"/>
</dbReference>
<dbReference type="Gramene" id="KXG28000">
    <property type="protein sequence ID" value="KXG28000"/>
    <property type="gene ID" value="SORBI_3005G074300"/>
</dbReference>
<proteinExistence type="predicted"/>
<dbReference type="Proteomes" id="UP000000768">
    <property type="component" value="Chromosome 5"/>
</dbReference>
<sequence>MARRLEVHQTSVHHAGHRAVGPGRRRRRRQQLDPHFPVQTLPVLNDDEQPGIDAHFLMNDRPPLISPHLRRLELSGIIVRVY</sequence>